<dbReference type="PANTHER" id="PTHR43767:SF1">
    <property type="entry name" value="NONRIBOSOMAL PEPTIDE SYNTHASE PES1 (EUROFUNG)-RELATED"/>
    <property type="match status" value="1"/>
</dbReference>
<feature type="domain" description="AMP-dependent synthetase/ligase" evidence="1">
    <location>
        <begin position="32"/>
        <end position="424"/>
    </location>
</feature>
<evidence type="ECO:0000259" key="2">
    <source>
        <dbReference type="Pfam" id="PF13193"/>
    </source>
</evidence>
<dbReference type="InterPro" id="IPR042099">
    <property type="entry name" value="ANL_N_sf"/>
</dbReference>
<organism evidence="3 4">
    <name type="scientific">Candidatus Avoscillospira stercorigallinarum</name>
    <dbReference type="NCBI Taxonomy" id="2840708"/>
    <lineage>
        <taxon>Bacteria</taxon>
        <taxon>Bacillati</taxon>
        <taxon>Bacillota</taxon>
        <taxon>Clostridia</taxon>
        <taxon>Eubacteriales</taxon>
        <taxon>Oscillospiraceae</taxon>
        <taxon>Oscillospiraceae incertae sedis</taxon>
        <taxon>Candidatus Avoscillospira</taxon>
    </lineage>
</organism>
<reference evidence="3" key="2">
    <citation type="journal article" date="2021" name="PeerJ">
        <title>Extensive microbial diversity within the chicken gut microbiome revealed by metagenomics and culture.</title>
        <authorList>
            <person name="Gilroy R."/>
            <person name="Ravi A."/>
            <person name="Getino M."/>
            <person name="Pursley I."/>
            <person name="Horton D.L."/>
            <person name="Alikhan N.F."/>
            <person name="Baker D."/>
            <person name="Gharbi K."/>
            <person name="Hall N."/>
            <person name="Watson M."/>
            <person name="Adriaenssens E.M."/>
            <person name="Foster-Nyarko E."/>
            <person name="Jarju S."/>
            <person name="Secka A."/>
            <person name="Antonio M."/>
            <person name="Oren A."/>
            <person name="Chaudhuri R.R."/>
            <person name="La Ragione R."/>
            <person name="Hildebrand F."/>
            <person name="Pallen M.J."/>
        </authorList>
    </citation>
    <scope>NUCLEOTIDE SEQUENCE</scope>
    <source>
        <strain evidence="3">ChiSjej2B20-13462</strain>
    </source>
</reference>
<proteinExistence type="predicted"/>
<dbReference type="InterPro" id="IPR025110">
    <property type="entry name" value="AMP-bd_C"/>
</dbReference>
<dbReference type="InterPro" id="IPR000873">
    <property type="entry name" value="AMP-dep_synth/lig_dom"/>
</dbReference>
<dbReference type="InterPro" id="IPR045851">
    <property type="entry name" value="AMP-bd_C_sf"/>
</dbReference>
<dbReference type="Proteomes" id="UP000886874">
    <property type="component" value="Unassembled WGS sequence"/>
</dbReference>
<dbReference type="GO" id="GO:0016878">
    <property type="term" value="F:acid-thiol ligase activity"/>
    <property type="evidence" value="ECO:0007669"/>
    <property type="project" value="UniProtKB-ARBA"/>
</dbReference>
<dbReference type="Pfam" id="PF13193">
    <property type="entry name" value="AMP-binding_C"/>
    <property type="match status" value="1"/>
</dbReference>
<dbReference type="SUPFAM" id="SSF56801">
    <property type="entry name" value="Acetyl-CoA synthetase-like"/>
    <property type="match status" value="1"/>
</dbReference>
<gene>
    <name evidence="3" type="ORF">IAA67_03090</name>
</gene>
<name>A0A9D0Z4Z0_9FIRM</name>
<dbReference type="AlphaFoldDB" id="A0A9D0Z4Z0"/>
<evidence type="ECO:0000313" key="4">
    <source>
        <dbReference type="Proteomes" id="UP000886874"/>
    </source>
</evidence>
<dbReference type="PANTHER" id="PTHR43767">
    <property type="entry name" value="LONG-CHAIN-FATTY-ACID--COA LIGASE"/>
    <property type="match status" value="1"/>
</dbReference>
<dbReference type="Gene3D" id="3.40.50.12780">
    <property type="entry name" value="N-terminal domain of ligase-like"/>
    <property type="match status" value="1"/>
</dbReference>
<reference evidence="3" key="1">
    <citation type="submission" date="2020-10" db="EMBL/GenBank/DDBJ databases">
        <authorList>
            <person name="Gilroy R."/>
        </authorList>
    </citation>
    <scope>NUCLEOTIDE SEQUENCE</scope>
    <source>
        <strain evidence="3">ChiSjej2B20-13462</strain>
    </source>
</reference>
<comment type="caution">
    <text evidence="3">The sequence shown here is derived from an EMBL/GenBank/DDBJ whole genome shotgun (WGS) entry which is preliminary data.</text>
</comment>
<evidence type="ECO:0000259" key="1">
    <source>
        <dbReference type="Pfam" id="PF00501"/>
    </source>
</evidence>
<feature type="domain" description="AMP-binding enzyme C-terminal" evidence="2">
    <location>
        <begin position="481"/>
        <end position="558"/>
    </location>
</feature>
<dbReference type="Gene3D" id="3.30.300.30">
    <property type="match status" value="1"/>
</dbReference>
<sequence length="577" mass="64165">MSHFASAPWCKFYGTTPAHLTYPKKTIYQMIRATCEKFPNLPAYEFMGKVTTYREFLQRIDLTARAYYAMGIRKGDRVTICMPNCPQAVDSFYALNRIGAVSNMIHPLSAAKEIAFYLNFSHSKAILTLDQFYPKVNSIRGELQEPVTILVARIKDELKPLLAMGYALTQGRKLPKVPTRGEGLLHWDRFLAGGRRLKEPLPKLQGRAEDGASILYSGGTTGTTKGILLSNLNFNALALQTIAASGFAPIDGLKMLSVMPVFHGFGLGIGIHTALVGGACCILVPQFNVKTYAELLKKKKPHIIPGVPTLFEALLRADNLEGADLSFLKGVFCGGDSLSIELKKKVDEFLTAHHATVQIRQGYGLTECVTASCLTPKEYHRPGSIGVPFPDTYYKICRPGTTEEVDCNVEGEICLTGPSVMLEYVDNPEETANTLRRHTDNRLWLHTGDLGKMDEDGFVYFSQRIKRMIVTSGYNVYPSQLENVLDGHEKVLLSCVIGVKDAYKMQRVKAFVVLKPGIEPSDEIHDELMAYCKERIAKYAMPKEIEFRAELPKTLVGKVAYRVLEEEEEARAAGQES</sequence>
<dbReference type="Pfam" id="PF00501">
    <property type="entry name" value="AMP-binding"/>
    <property type="match status" value="1"/>
</dbReference>
<protein>
    <submittedName>
        <fullName evidence="3">AMP-binding protein</fullName>
    </submittedName>
</protein>
<dbReference type="InterPro" id="IPR050237">
    <property type="entry name" value="ATP-dep_AMP-bd_enzyme"/>
</dbReference>
<accession>A0A9D0Z4Z0</accession>
<evidence type="ECO:0000313" key="3">
    <source>
        <dbReference type="EMBL" id="HIQ69302.1"/>
    </source>
</evidence>
<dbReference type="EMBL" id="DVFN01000048">
    <property type="protein sequence ID" value="HIQ69302.1"/>
    <property type="molecule type" value="Genomic_DNA"/>
</dbReference>